<feature type="compositionally biased region" description="Acidic residues" evidence="1">
    <location>
        <begin position="235"/>
        <end position="263"/>
    </location>
</feature>
<feature type="compositionally biased region" description="Polar residues" evidence="1">
    <location>
        <begin position="148"/>
        <end position="158"/>
    </location>
</feature>
<evidence type="ECO:0000313" key="3">
    <source>
        <dbReference type="Proteomes" id="UP000187609"/>
    </source>
</evidence>
<keyword evidence="3" id="KW-1185">Reference proteome</keyword>
<feature type="region of interest" description="Disordered" evidence="1">
    <location>
        <begin position="147"/>
        <end position="169"/>
    </location>
</feature>
<dbReference type="EMBL" id="MJEQ01037194">
    <property type="protein sequence ID" value="OIS95635.1"/>
    <property type="molecule type" value="Genomic_DNA"/>
</dbReference>
<proteinExistence type="predicted"/>
<protein>
    <submittedName>
        <fullName evidence="2">Uncharacterized protein</fullName>
    </submittedName>
</protein>
<evidence type="ECO:0000313" key="2">
    <source>
        <dbReference type="EMBL" id="OIS95635.1"/>
    </source>
</evidence>
<feature type="region of interest" description="Disordered" evidence="1">
    <location>
        <begin position="1004"/>
        <end position="1048"/>
    </location>
</feature>
<feature type="region of interest" description="Disordered" evidence="1">
    <location>
        <begin position="931"/>
        <end position="978"/>
    </location>
</feature>
<feature type="compositionally biased region" description="Polar residues" evidence="1">
    <location>
        <begin position="950"/>
        <end position="968"/>
    </location>
</feature>
<gene>
    <name evidence="2" type="ORF">A4A49_04517</name>
</gene>
<sequence length="1180" mass="132831">MILQEEDNQKLELNLRLDIYNEAEEDELAATSGDFSPKHSKMKEANQGQAQVSTGTQHNNGAIGKEIVPVDGNDQQGKRSEREEVIPDVVAATQQIQITNMFAALEGNDGANEDNNQLVVVEDNSTAIPATNSPIVKKLNPTAAVFTPKSTGVGSTSMRGKENNPNEKNNTIVEGMQKESTAVWVSRTFNEKIVATNQSCQEIPSQTTEIDAVFKVDNVKGNLQLDGRKVWSQQVEEDQEEGELPEGASGEEESSDEENDQEDGVVELVDGQVNKVDGTENIGVSDSIQSCDNAGVGSDSAVRQSIAAFNERNATLTTTVLPQQLAIPKEHVGLEEIKEPREHLGVEDLNGDRAKFLSISKEFRWMRHICKQTIRHNQRYTLQHTRIQAFIRNSYSQAKQKSKKKQKLNQKEEEKTDTLKKFYKIHSHSQGNLSSLSAILTGAPTCTTQRDKRGRRLSSTPILIAGKPLIRCDRQDSAGICSGTNHFQSAASGNRFAAMRKINKRIENSSIRRRFREEMVYRDGRYDRGKWSEKETRSVMTEINELIWVISDDSTCSRREIRQMWLNMQYTTRGVSMSETETQWKWATAGPNNVGYLDWMEASMKKWKSYSQAKQKSKKEKYINQKEEEKTVTLKTFYKIHSHIHENLSSISAFLNGTPTCTTNRDKQGRLLSSTFTPTAEQSFTRCDRSDSAGIRSGTNHFQAAAAGHGVAAIRKISKRIGDSRIRMRFKEENLDRDGRYDRSKWSEKETMSVRIDINAQMRDIFGDSTCSRRENRQMWLNVQCLTRRGAVTETGQQIQTTNKFAALQAEEEGDNGNQMIIVEADVRHDTQRQKDLNPNASVFIPKSTGVASSKRGNVEYDDEEGNIIKEGSNKGKATTVQKEATTAWVNRIFAEKIVATNQSCQDIPSQDTEVDATIKEVNANERLQISGTSKENKADQGEDIEVINQKKTGTGDQPDQKLISSSPIKELPPAKPNIEPDIPFAVDTGTEGVIIHIEGIGEEHGKSKEDAAGDNVKNTKMLQPSDEGQKNSQRSLIPNPIGNQIEFPVENEGNMDTRRIISRQHNFLYWNNKYKKMLRRCNKAVVAKQYRDSMEPIQVKMWATNTGSQAMRCATRYAAEYQIQILWEEEMMVMLGWAAEEFNWASKSGLRHLQMDISGAWIKVKWLYVQYTDGNADGR</sequence>
<comment type="caution">
    <text evidence="2">The sequence shown here is derived from an EMBL/GenBank/DDBJ whole genome shotgun (WGS) entry which is preliminary data.</text>
</comment>
<feature type="region of interest" description="Disordered" evidence="1">
    <location>
        <begin position="233"/>
        <end position="263"/>
    </location>
</feature>
<feature type="region of interest" description="Disordered" evidence="1">
    <location>
        <begin position="395"/>
        <end position="415"/>
    </location>
</feature>
<feature type="compositionally biased region" description="Polar residues" evidence="1">
    <location>
        <begin position="46"/>
        <end position="60"/>
    </location>
</feature>
<dbReference type="AlphaFoldDB" id="A0A1J6HTG1"/>
<dbReference type="Gramene" id="OIS95635">
    <property type="protein sequence ID" value="OIS95635"/>
    <property type="gene ID" value="A4A49_04517"/>
</dbReference>
<feature type="region of interest" description="Disordered" evidence="1">
    <location>
        <begin position="27"/>
        <end position="84"/>
    </location>
</feature>
<dbReference type="Proteomes" id="UP000187609">
    <property type="component" value="Unassembled WGS sequence"/>
</dbReference>
<accession>A0A1J6HTG1</accession>
<organism evidence="2 3">
    <name type="scientific">Nicotiana attenuata</name>
    <name type="common">Coyote tobacco</name>
    <dbReference type="NCBI Taxonomy" id="49451"/>
    <lineage>
        <taxon>Eukaryota</taxon>
        <taxon>Viridiplantae</taxon>
        <taxon>Streptophyta</taxon>
        <taxon>Embryophyta</taxon>
        <taxon>Tracheophyta</taxon>
        <taxon>Spermatophyta</taxon>
        <taxon>Magnoliopsida</taxon>
        <taxon>eudicotyledons</taxon>
        <taxon>Gunneridae</taxon>
        <taxon>Pentapetalae</taxon>
        <taxon>asterids</taxon>
        <taxon>lamiids</taxon>
        <taxon>Solanales</taxon>
        <taxon>Solanaceae</taxon>
        <taxon>Nicotianoideae</taxon>
        <taxon>Nicotianeae</taxon>
        <taxon>Nicotiana</taxon>
    </lineage>
</organism>
<name>A0A1J6HTG1_NICAT</name>
<evidence type="ECO:0000256" key="1">
    <source>
        <dbReference type="SAM" id="MobiDB-lite"/>
    </source>
</evidence>
<reference evidence="2" key="1">
    <citation type="submission" date="2016-11" db="EMBL/GenBank/DDBJ databases">
        <title>The genome of Nicotiana attenuata.</title>
        <authorList>
            <person name="Xu S."/>
            <person name="Brockmoeller T."/>
            <person name="Gaquerel E."/>
            <person name="Navarro A."/>
            <person name="Kuhl H."/>
            <person name="Gase K."/>
            <person name="Ling Z."/>
            <person name="Zhou W."/>
            <person name="Kreitzer C."/>
            <person name="Stanke M."/>
            <person name="Tang H."/>
            <person name="Lyons E."/>
            <person name="Pandey P."/>
            <person name="Pandey S.P."/>
            <person name="Timmermann B."/>
            <person name="Baldwin I.T."/>
        </authorList>
    </citation>
    <scope>NUCLEOTIDE SEQUENCE [LARGE SCALE GENOMIC DNA]</scope>
    <source>
        <strain evidence="2">UT</strain>
    </source>
</reference>